<evidence type="ECO:0000313" key="1">
    <source>
        <dbReference type="EMBL" id="MBB6646136.1"/>
    </source>
</evidence>
<name>A0A7J9SJD7_9EURY</name>
<sequence>MEFEEDDTVVLHDKHSEFDGQAGTITQVVETMFGDATYTISFEDGQEVGIAADQLEPAEAEE</sequence>
<comment type="caution">
    <text evidence="1">The sequence shown here is derived from an EMBL/GenBank/DDBJ whole genome shotgun (WGS) entry which is preliminary data.</text>
</comment>
<evidence type="ECO:0000313" key="2">
    <source>
        <dbReference type="Proteomes" id="UP000546257"/>
    </source>
</evidence>
<keyword evidence="2" id="KW-1185">Reference proteome</keyword>
<organism evidence="1 2">
    <name type="scientific">Halobellus ruber</name>
    <dbReference type="NCBI Taxonomy" id="2761102"/>
    <lineage>
        <taxon>Archaea</taxon>
        <taxon>Methanobacteriati</taxon>
        <taxon>Methanobacteriota</taxon>
        <taxon>Stenosarchaea group</taxon>
        <taxon>Halobacteria</taxon>
        <taxon>Halobacteriales</taxon>
        <taxon>Haloferacaceae</taxon>
        <taxon>Halobellus</taxon>
    </lineage>
</organism>
<dbReference type="RefSeq" id="WP_185192491.1">
    <property type="nucleotide sequence ID" value="NZ_JACKXD010000002.1"/>
</dbReference>
<proteinExistence type="predicted"/>
<dbReference type="EMBL" id="JACKXD010000002">
    <property type="protein sequence ID" value="MBB6646136.1"/>
    <property type="molecule type" value="Genomic_DNA"/>
</dbReference>
<dbReference type="AlphaFoldDB" id="A0A7J9SJD7"/>
<dbReference type="Proteomes" id="UP000546257">
    <property type="component" value="Unassembled WGS sequence"/>
</dbReference>
<gene>
    <name evidence="1" type="ORF">H5V44_07520</name>
</gene>
<accession>A0A7J9SJD7</accession>
<reference evidence="1 2" key="1">
    <citation type="submission" date="2020-08" db="EMBL/GenBank/DDBJ databases">
        <authorList>
            <person name="Seo M.-J."/>
        </authorList>
    </citation>
    <scope>NUCLEOTIDE SEQUENCE [LARGE SCALE GENOMIC DNA]</scope>
    <source>
        <strain evidence="1 2">MBLA0160</strain>
    </source>
</reference>
<protein>
    <submittedName>
        <fullName evidence="1">DUF1918 domain-containing protein</fullName>
    </submittedName>
</protein>